<name>A0A3M6V5X0_POCDA</name>
<gene>
    <name evidence="1" type="ORF">pdam_00007362</name>
</gene>
<reference evidence="1 2" key="1">
    <citation type="journal article" date="2018" name="Sci. Rep.">
        <title>Comparative analysis of the Pocillopora damicornis genome highlights role of immune system in coral evolution.</title>
        <authorList>
            <person name="Cunning R."/>
            <person name="Bay R.A."/>
            <person name="Gillette P."/>
            <person name="Baker A.C."/>
            <person name="Traylor-Knowles N."/>
        </authorList>
    </citation>
    <scope>NUCLEOTIDE SEQUENCE [LARGE SCALE GENOMIC DNA]</scope>
    <source>
        <strain evidence="1">RSMAS</strain>
        <tissue evidence="1">Whole animal</tissue>
    </source>
</reference>
<dbReference type="EMBL" id="RCHS01000065">
    <property type="protein sequence ID" value="RMX61281.1"/>
    <property type="molecule type" value="Genomic_DNA"/>
</dbReference>
<comment type="caution">
    <text evidence="1">The sequence shown here is derived from an EMBL/GenBank/DDBJ whole genome shotgun (WGS) entry which is preliminary data.</text>
</comment>
<evidence type="ECO:0000313" key="1">
    <source>
        <dbReference type="EMBL" id="RMX61281.1"/>
    </source>
</evidence>
<sequence length="95" mass="10653">MTVSELVMAISGHRSQVRLRNYIGRTAREQLRACSDILSDPLIGRPHQSYGAVIPSNPNVPTKKCQIRPAERAEEGLFFSTRTPPSFQDWKTTIA</sequence>
<protein>
    <submittedName>
        <fullName evidence="1">Uncharacterized protein</fullName>
    </submittedName>
</protein>
<keyword evidence="2" id="KW-1185">Reference proteome</keyword>
<organism evidence="1 2">
    <name type="scientific">Pocillopora damicornis</name>
    <name type="common">Cauliflower coral</name>
    <name type="synonym">Millepora damicornis</name>
    <dbReference type="NCBI Taxonomy" id="46731"/>
    <lineage>
        <taxon>Eukaryota</taxon>
        <taxon>Metazoa</taxon>
        <taxon>Cnidaria</taxon>
        <taxon>Anthozoa</taxon>
        <taxon>Hexacorallia</taxon>
        <taxon>Scleractinia</taxon>
        <taxon>Astrocoeniina</taxon>
        <taxon>Pocilloporidae</taxon>
        <taxon>Pocillopora</taxon>
    </lineage>
</organism>
<dbReference type="Proteomes" id="UP000275408">
    <property type="component" value="Unassembled WGS sequence"/>
</dbReference>
<evidence type="ECO:0000313" key="2">
    <source>
        <dbReference type="Proteomes" id="UP000275408"/>
    </source>
</evidence>
<proteinExistence type="predicted"/>
<dbReference type="AlphaFoldDB" id="A0A3M6V5X0"/>
<accession>A0A3M6V5X0</accession>